<dbReference type="Gene3D" id="2.40.50.230">
    <property type="entry name" value="Gp5 N-terminal domain"/>
    <property type="match status" value="1"/>
</dbReference>
<gene>
    <name evidence="2" type="ORF">Hena1_01570</name>
</gene>
<dbReference type="InterPro" id="IPR041599">
    <property type="entry name" value="Gp138_N"/>
</dbReference>
<evidence type="ECO:0000313" key="2">
    <source>
        <dbReference type="EMBL" id="QGZ16307.1"/>
    </source>
</evidence>
<dbReference type="Pfam" id="PF18352">
    <property type="entry name" value="Gp138_N"/>
    <property type="match status" value="1"/>
</dbReference>
<reference evidence="2 3" key="1">
    <citation type="submission" date="2019-11" db="EMBL/GenBank/DDBJ databases">
        <title>Characterization of a new Erwinia amylovora bacteriophage.</title>
        <authorList>
            <person name="Valentovich L.N."/>
            <person name="Akhremchuk A.E."/>
            <person name="Besarab N.V."/>
            <person name="Lagonenko A.L."/>
        </authorList>
    </citation>
    <scope>NUCLEOTIDE SEQUENCE [LARGE SCALE GENOMIC DNA]</scope>
</reference>
<accession>A0A6B9JIC6</accession>
<proteinExistence type="predicted"/>
<dbReference type="Proteomes" id="UP000433183">
    <property type="component" value="Segment"/>
</dbReference>
<evidence type="ECO:0000259" key="1">
    <source>
        <dbReference type="Pfam" id="PF18352"/>
    </source>
</evidence>
<feature type="domain" description="Phage protein Gp138 N-terminal" evidence="1">
    <location>
        <begin position="28"/>
        <end position="95"/>
    </location>
</feature>
<sequence length="233" mass="25098">MAAIQRIDAALGLFVDRALREVHTNIRAKVVDVDVGIPSVTVQPMASTEFSDGTVDAYPAMFDVPLYMPSGNGGKARLTMPVKAGDIVGLTFSERNEGDKTDMNTHGLFAGWAISQIFSDSNATPIDPENVELWNDQVHFSMTPEGDYTLTGPKGTMKIDKAGVWSFDNGAAKFTAQEDGNFDMNGAKVTPDGNVITKSGTNLDEFYAWFQRHGHNYTWTAGGGSNVTPAPNA</sequence>
<dbReference type="InterPro" id="IPR037026">
    <property type="entry name" value="Vgr_OB-fold_dom_sf"/>
</dbReference>
<keyword evidence="3" id="KW-1185">Reference proteome</keyword>
<evidence type="ECO:0000313" key="3">
    <source>
        <dbReference type="Proteomes" id="UP000433183"/>
    </source>
</evidence>
<dbReference type="EMBL" id="MN732867">
    <property type="protein sequence ID" value="QGZ16307.1"/>
    <property type="molecule type" value="Genomic_DNA"/>
</dbReference>
<protein>
    <recommendedName>
        <fullName evidence="1">Phage protein Gp138 N-terminal domain-containing protein</fullName>
    </recommendedName>
</protein>
<organism evidence="2 3">
    <name type="scientific">Erwinia phage Hena1</name>
    <dbReference type="NCBI Taxonomy" id="2678601"/>
    <lineage>
        <taxon>Viruses</taxon>
        <taxon>Duplodnaviria</taxon>
        <taxon>Heunggongvirae</taxon>
        <taxon>Uroviricota</taxon>
        <taxon>Caudoviricetes</taxon>
        <taxon>Vequintavirinae</taxon>
        <taxon>Henunavirus</taxon>
        <taxon>Henunavirus hena1</taxon>
    </lineage>
</organism>
<name>A0A6B9JIC6_9CAUD</name>